<name>A0A1L3JEA3_9SPHN</name>
<dbReference type="Proteomes" id="UP000242561">
    <property type="component" value="Chromosome"/>
</dbReference>
<evidence type="ECO:0008006" key="3">
    <source>
        <dbReference type="Google" id="ProtNLM"/>
    </source>
</evidence>
<dbReference type="STRING" id="1913578.LPB140_02160"/>
<dbReference type="KEGG" id="sphl:LPB140_02160"/>
<evidence type="ECO:0000313" key="1">
    <source>
        <dbReference type="EMBL" id="APG63481.1"/>
    </source>
</evidence>
<gene>
    <name evidence="1" type="ORF">LPB140_02160</name>
</gene>
<reference evidence="1 2" key="1">
    <citation type="submission" date="2016-11" db="EMBL/GenBank/DDBJ databases">
        <title>Sphingorhabdus sp. LPB0140, isolated from marine environment.</title>
        <authorList>
            <person name="Kim E."/>
            <person name="Yi H."/>
        </authorList>
    </citation>
    <scope>NUCLEOTIDE SEQUENCE [LARGE SCALE GENOMIC DNA]</scope>
    <source>
        <strain evidence="1 2">LPB0140</strain>
    </source>
</reference>
<accession>A0A1L3JEA3</accession>
<organism evidence="1 2">
    <name type="scientific">Sphingorhabdus lutea</name>
    <dbReference type="NCBI Taxonomy" id="1913578"/>
    <lineage>
        <taxon>Bacteria</taxon>
        <taxon>Pseudomonadati</taxon>
        <taxon>Pseudomonadota</taxon>
        <taxon>Alphaproteobacteria</taxon>
        <taxon>Sphingomonadales</taxon>
        <taxon>Sphingomonadaceae</taxon>
        <taxon>Sphingorhabdus</taxon>
    </lineage>
</organism>
<proteinExistence type="predicted"/>
<sequence>MEEEDSDKVDAALSALAADYVKLSLEIGTHENGYIDAYYGPAEWKKEAEANPRGKRALIAAVRSLRAQLDIIPAAKNDNLLNQRAKWLDAQLLAAETRLMMMEGVKFSFAEEAERLFGVRPQVKPLASYDAALENVQKLLPGKGDLSIRADNILEQFIVAPDKLKPVFDEAITECRNRTMMNMAIPADEKFDMEYVTEKPWSGYNWYQGKYHSLIQINTDLPIRISRAVDLGCHEGYPGHHVFNALLEDRLAKARGWPEYMVYPLYSPQSLIAEGSANYGIELAFPGQEKRDYEVNILFPMAGLASKNADIFYQLQSAMGALSGARLTIAQQYLDGEIDREQAIILSQKYLLLSRKRAEQSIGFTDIYRSYVLNYGLGLDMVRRHIEANNADGSAASADIKWQRMEAILTQPTLPQDLTN</sequence>
<dbReference type="EMBL" id="CP018154">
    <property type="protein sequence ID" value="APG63481.1"/>
    <property type="molecule type" value="Genomic_DNA"/>
</dbReference>
<evidence type="ECO:0000313" key="2">
    <source>
        <dbReference type="Proteomes" id="UP000242561"/>
    </source>
</evidence>
<keyword evidence="2" id="KW-1185">Reference proteome</keyword>
<dbReference type="AlphaFoldDB" id="A0A1L3JEA3"/>
<protein>
    <recommendedName>
        <fullName evidence="3">DUF885 domain-containing protein</fullName>
    </recommendedName>
</protein>